<evidence type="ECO:0000313" key="2">
    <source>
        <dbReference type="Proteomes" id="UP000032552"/>
    </source>
</evidence>
<dbReference type="AlphaFoldDB" id="A0A0C9QCR1"/>
<proteinExistence type="predicted"/>
<name>A0A0C9QCR1_LACPA</name>
<gene>
    <name evidence="1" type="ORF">LC0644_1032</name>
</gene>
<dbReference type="Proteomes" id="UP000032552">
    <property type="component" value="Unassembled WGS sequence"/>
</dbReference>
<organism evidence="1 2">
    <name type="scientific">Lacticaseibacillus paracasei NRIC 0644</name>
    <dbReference type="NCBI Taxonomy" id="1435038"/>
    <lineage>
        <taxon>Bacteria</taxon>
        <taxon>Bacillati</taxon>
        <taxon>Bacillota</taxon>
        <taxon>Bacilli</taxon>
        <taxon>Lactobacillales</taxon>
        <taxon>Lactobacillaceae</taxon>
        <taxon>Lacticaseibacillus</taxon>
    </lineage>
</organism>
<evidence type="ECO:0000313" key="1">
    <source>
        <dbReference type="EMBL" id="GAN36443.1"/>
    </source>
</evidence>
<dbReference type="RefSeq" id="WP_045624795.1">
    <property type="nucleotide sequence ID" value="NZ_BAYM01000080.1"/>
</dbReference>
<dbReference type="EMBL" id="BAYM01000080">
    <property type="protein sequence ID" value="GAN36443.1"/>
    <property type="molecule type" value="Genomic_DNA"/>
</dbReference>
<accession>A0A0C9QCR1</accession>
<protein>
    <submittedName>
        <fullName evidence="1">Uncharacterized protein</fullName>
    </submittedName>
</protein>
<comment type="caution">
    <text evidence="1">The sequence shown here is derived from an EMBL/GenBank/DDBJ whole genome shotgun (WGS) entry which is preliminary data.</text>
</comment>
<reference evidence="2" key="1">
    <citation type="submission" date="2014-05" db="EMBL/GenBank/DDBJ databases">
        <title>Whole genome sequencing of Lactobacillus casei NRIC0644.</title>
        <authorList>
            <person name="Atarashi H."/>
            <person name="Yoshida Y."/>
            <person name="Fujimura S."/>
            <person name="Tanaka N."/>
            <person name="Shiwa Y."/>
            <person name="Yoshikawa H."/>
            <person name="Okada S."/>
            <person name="Nakagawa J."/>
        </authorList>
    </citation>
    <scope>NUCLEOTIDE SEQUENCE [LARGE SCALE GENOMIC DNA]</scope>
    <source>
        <strain evidence="2">NRIC0644</strain>
    </source>
</reference>
<sequence length="221" mass="24850">MGTYMFRKVSKFDVTQRLDIMNGKNSKILYGTITPSDETIMFGNQTWTIFNCNQIKLKNSLIYVNDQPVESYEIRTEFKIFLNPKKTLLIAEGSSKVIYLFFKKVEKNCDQIEIESVTFDFDKIANRLSRVQSAWIAGNEAGISTVAYMGPAVKDKDAVKLAINNNTATYLGTIIDIDAMGRAMGFSKKGAITLVNANDPNLDENGKIDLVFSTYQYVSKP</sequence>